<dbReference type="GO" id="GO:0046872">
    <property type="term" value="F:metal ion binding"/>
    <property type="evidence" value="ECO:0007669"/>
    <property type="project" value="UniProtKB-KW"/>
</dbReference>
<dbReference type="InterPro" id="IPR007197">
    <property type="entry name" value="rSAM"/>
</dbReference>
<dbReference type="PROSITE" id="PS51918">
    <property type="entry name" value="RADICAL_SAM"/>
    <property type="match status" value="1"/>
</dbReference>
<dbReference type="SUPFAM" id="SSF102114">
    <property type="entry name" value="Radical SAM enzymes"/>
    <property type="match status" value="1"/>
</dbReference>
<dbReference type="InterPro" id="IPR006158">
    <property type="entry name" value="Cobalamin-bd"/>
</dbReference>
<organism evidence="11 12">
    <name type="scientific">Candidatus Portnoybacteria bacterium CG11_big_fil_rev_8_21_14_0_20_44_10</name>
    <dbReference type="NCBI Taxonomy" id="1974818"/>
    <lineage>
        <taxon>Bacteria</taxon>
        <taxon>Candidatus Portnoyibacteriota</taxon>
    </lineage>
</organism>
<dbReference type="Pfam" id="PF02310">
    <property type="entry name" value="B12-binding"/>
    <property type="match status" value="1"/>
</dbReference>
<dbReference type="PANTHER" id="PTHR43409:SF7">
    <property type="entry name" value="BLL1977 PROTEIN"/>
    <property type="match status" value="1"/>
</dbReference>
<gene>
    <name evidence="11" type="ORF">COV85_02945</name>
</gene>
<feature type="region of interest" description="Disordered" evidence="8">
    <location>
        <begin position="136"/>
        <end position="169"/>
    </location>
</feature>
<comment type="caution">
    <text evidence="11">The sequence shown here is derived from an EMBL/GenBank/DDBJ whole genome shotgun (WGS) entry which is preliminary data.</text>
</comment>
<dbReference type="SUPFAM" id="SSF52242">
    <property type="entry name" value="Cobalamin (vitamin B12)-binding domain"/>
    <property type="match status" value="1"/>
</dbReference>
<dbReference type="AlphaFoldDB" id="A0A2H0KQ75"/>
<sequence length="532" mass="61136">MNKIILVQPENGLNETIYAPLGLISLAAYVRNDFEVKIVDLRLEKLRSLYKIVESQQPLAVGFSMLTGSCIKQIIEAAKEIKKINPEIKIIVGGIHPTFFPEQTIKNSAIDFVVINEGEKTLLDLLRAIEKQILPSSDEEGNRRGGADGNNNITPSDSPSTEEERQERFFSGAVGARRDFSEISGLAWKGEDGRPHINKTTTEFLDMNTLPMPAWDLINVERYSNGLSRNPGERVIDFYTSKGCPYPCAFCYNLNFNRRKWRAKSAEKAFEELEFLHNKYGINYFIIHDDNFVVDKERALKFAQLIIDKGLKIQYSVDSRVDYFEEEFFGKLKESGMCELRVGCESGSNRILKDIIQKGITAEQTLKAVEVARKLDLKLILSFVIGWPTETIGERQQTINLILKIQKIHPKAAIYPLWIYIPYPGTPLFDKAVEMGFKQPQSLEEWGNYFWGKAHIPWLKNPEEYELIHALSPFAWYNKKLVSLKNKSLKNVVRHLAIKFFRPLVLFRFKHNFWKFPLDAKIIVFLKKMAGK</sequence>
<dbReference type="CDD" id="cd01335">
    <property type="entry name" value="Radical_SAM"/>
    <property type="match status" value="1"/>
</dbReference>
<feature type="domain" description="Radical SAM core" evidence="10">
    <location>
        <begin position="230"/>
        <end position="460"/>
    </location>
</feature>
<dbReference type="PANTHER" id="PTHR43409">
    <property type="entry name" value="ANAEROBIC MAGNESIUM-PROTOPORPHYRIN IX MONOMETHYL ESTER CYCLASE-RELATED"/>
    <property type="match status" value="1"/>
</dbReference>
<dbReference type="InterPro" id="IPR058240">
    <property type="entry name" value="rSAM_sf"/>
</dbReference>
<comment type="cofactor">
    <cofactor evidence="1">
        <name>[4Fe-4S] cluster</name>
        <dbReference type="ChEBI" id="CHEBI:49883"/>
    </cofactor>
</comment>
<evidence type="ECO:0000256" key="6">
    <source>
        <dbReference type="ARBA" id="ARBA00023004"/>
    </source>
</evidence>
<evidence type="ECO:0000256" key="3">
    <source>
        <dbReference type="ARBA" id="ARBA00022679"/>
    </source>
</evidence>
<dbReference type="SFLD" id="SFLDG01082">
    <property type="entry name" value="B12-binding_domain_containing"/>
    <property type="match status" value="1"/>
</dbReference>
<dbReference type="PROSITE" id="PS51332">
    <property type="entry name" value="B12_BINDING"/>
    <property type="match status" value="1"/>
</dbReference>
<keyword evidence="6" id="KW-0408">Iron</keyword>
<evidence type="ECO:0000256" key="8">
    <source>
        <dbReference type="SAM" id="MobiDB-lite"/>
    </source>
</evidence>
<dbReference type="SMART" id="SM00729">
    <property type="entry name" value="Elp3"/>
    <property type="match status" value="1"/>
</dbReference>
<evidence type="ECO:0000256" key="2">
    <source>
        <dbReference type="ARBA" id="ARBA00022603"/>
    </source>
</evidence>
<accession>A0A2H0KQ75</accession>
<dbReference type="InterPro" id="IPR051198">
    <property type="entry name" value="BchE-like"/>
</dbReference>
<evidence type="ECO:0000259" key="9">
    <source>
        <dbReference type="PROSITE" id="PS51332"/>
    </source>
</evidence>
<evidence type="ECO:0000256" key="5">
    <source>
        <dbReference type="ARBA" id="ARBA00022723"/>
    </source>
</evidence>
<keyword evidence="2" id="KW-0489">Methyltransferase</keyword>
<evidence type="ECO:0000313" key="12">
    <source>
        <dbReference type="Proteomes" id="UP000231550"/>
    </source>
</evidence>
<protein>
    <submittedName>
        <fullName evidence="11">Uncharacterized protein</fullName>
    </submittedName>
</protein>
<dbReference type="InterPro" id="IPR034466">
    <property type="entry name" value="Methyltransferase_Class_B"/>
</dbReference>
<evidence type="ECO:0000259" key="10">
    <source>
        <dbReference type="PROSITE" id="PS51918"/>
    </source>
</evidence>
<dbReference type="Proteomes" id="UP000231550">
    <property type="component" value="Unassembled WGS sequence"/>
</dbReference>
<keyword evidence="5" id="KW-0479">Metal-binding</keyword>
<dbReference type="InterPro" id="IPR023404">
    <property type="entry name" value="rSAM_horseshoe"/>
</dbReference>
<dbReference type="CDD" id="cd02068">
    <property type="entry name" value="radical_SAM_B12_BD"/>
    <property type="match status" value="1"/>
</dbReference>
<dbReference type="GO" id="GO:0003824">
    <property type="term" value="F:catalytic activity"/>
    <property type="evidence" value="ECO:0007669"/>
    <property type="project" value="InterPro"/>
</dbReference>
<name>A0A2H0KQ75_9BACT</name>
<keyword evidence="3" id="KW-0808">Transferase</keyword>
<dbReference type="SFLD" id="SFLDG01123">
    <property type="entry name" value="methyltransferase_(Class_B)"/>
    <property type="match status" value="1"/>
</dbReference>
<dbReference type="InterPro" id="IPR036724">
    <property type="entry name" value="Cobalamin-bd_sf"/>
</dbReference>
<feature type="domain" description="B12-binding" evidence="9">
    <location>
        <begin position="3"/>
        <end position="136"/>
    </location>
</feature>
<dbReference type="SFLD" id="SFLDS00029">
    <property type="entry name" value="Radical_SAM"/>
    <property type="match status" value="1"/>
</dbReference>
<dbReference type="EMBL" id="PCVN01000076">
    <property type="protein sequence ID" value="PIQ74292.1"/>
    <property type="molecule type" value="Genomic_DNA"/>
</dbReference>
<keyword evidence="4" id="KW-0949">S-adenosyl-L-methionine</keyword>
<dbReference type="Gene3D" id="3.40.50.280">
    <property type="entry name" value="Cobalamin-binding domain"/>
    <property type="match status" value="1"/>
</dbReference>
<dbReference type="GO" id="GO:0031419">
    <property type="term" value="F:cobalamin binding"/>
    <property type="evidence" value="ECO:0007669"/>
    <property type="project" value="InterPro"/>
</dbReference>
<evidence type="ECO:0000313" key="11">
    <source>
        <dbReference type="EMBL" id="PIQ74292.1"/>
    </source>
</evidence>
<proteinExistence type="predicted"/>
<evidence type="ECO:0000256" key="7">
    <source>
        <dbReference type="ARBA" id="ARBA00023014"/>
    </source>
</evidence>
<reference evidence="11 12" key="1">
    <citation type="submission" date="2017-09" db="EMBL/GenBank/DDBJ databases">
        <title>Depth-based differentiation of microbial function through sediment-hosted aquifers and enrichment of novel symbionts in the deep terrestrial subsurface.</title>
        <authorList>
            <person name="Probst A.J."/>
            <person name="Ladd B."/>
            <person name="Jarett J.K."/>
            <person name="Geller-Mcgrath D.E."/>
            <person name="Sieber C.M."/>
            <person name="Emerson J.B."/>
            <person name="Anantharaman K."/>
            <person name="Thomas B.C."/>
            <person name="Malmstrom R."/>
            <person name="Stieglmeier M."/>
            <person name="Klingl A."/>
            <person name="Woyke T."/>
            <person name="Ryan C.M."/>
            <person name="Banfield J.F."/>
        </authorList>
    </citation>
    <scope>NUCLEOTIDE SEQUENCE [LARGE SCALE GENOMIC DNA]</scope>
    <source>
        <strain evidence="11">CG11_big_fil_rev_8_21_14_0_20_44_10</strain>
    </source>
</reference>
<keyword evidence="7" id="KW-0411">Iron-sulfur</keyword>
<dbReference type="InterPro" id="IPR006638">
    <property type="entry name" value="Elp3/MiaA/NifB-like_rSAM"/>
</dbReference>
<evidence type="ECO:0000256" key="1">
    <source>
        <dbReference type="ARBA" id="ARBA00001966"/>
    </source>
</evidence>
<dbReference type="Gene3D" id="3.80.30.20">
    <property type="entry name" value="tm_1862 like domain"/>
    <property type="match status" value="1"/>
</dbReference>
<dbReference type="GO" id="GO:0051539">
    <property type="term" value="F:4 iron, 4 sulfur cluster binding"/>
    <property type="evidence" value="ECO:0007669"/>
    <property type="project" value="UniProtKB-KW"/>
</dbReference>
<dbReference type="Pfam" id="PF04055">
    <property type="entry name" value="Radical_SAM"/>
    <property type="match status" value="1"/>
</dbReference>
<evidence type="ECO:0000256" key="4">
    <source>
        <dbReference type="ARBA" id="ARBA00022691"/>
    </source>
</evidence>